<dbReference type="Proteomes" id="UP001139410">
    <property type="component" value="Unassembled WGS sequence"/>
</dbReference>
<accession>A0A9X1QM97</accession>
<comment type="caution">
    <text evidence="1">The sequence shown here is derived from an EMBL/GenBank/DDBJ whole genome shotgun (WGS) entry which is preliminary data.</text>
</comment>
<dbReference type="AlphaFoldDB" id="A0A9X1QM97"/>
<reference evidence="1" key="1">
    <citation type="submission" date="2022-01" db="EMBL/GenBank/DDBJ databases">
        <authorList>
            <person name="Jo J.-H."/>
            <person name="Im W.-T."/>
        </authorList>
    </citation>
    <scope>NUCLEOTIDE SEQUENCE</scope>
    <source>
        <strain evidence="1">G124</strain>
    </source>
</reference>
<organism evidence="1 2">
    <name type="scientific">Sphingomonas cremea</name>
    <dbReference type="NCBI Taxonomy" id="2904799"/>
    <lineage>
        <taxon>Bacteria</taxon>
        <taxon>Pseudomonadati</taxon>
        <taxon>Pseudomonadota</taxon>
        <taxon>Alphaproteobacteria</taxon>
        <taxon>Sphingomonadales</taxon>
        <taxon>Sphingomonadaceae</taxon>
        <taxon>Sphingomonas</taxon>
    </lineage>
</organism>
<name>A0A9X1QM97_9SPHN</name>
<keyword evidence="2" id="KW-1185">Reference proteome</keyword>
<protein>
    <submittedName>
        <fullName evidence="1">Uncharacterized protein</fullName>
    </submittedName>
</protein>
<gene>
    <name evidence="1" type="ORF">LVY65_02700</name>
</gene>
<dbReference type="EMBL" id="JAKFGM010000001">
    <property type="protein sequence ID" value="MCF2513979.1"/>
    <property type="molecule type" value="Genomic_DNA"/>
</dbReference>
<dbReference type="RefSeq" id="WP_235066466.1">
    <property type="nucleotide sequence ID" value="NZ_JAKFGM010000001.1"/>
</dbReference>
<evidence type="ECO:0000313" key="2">
    <source>
        <dbReference type="Proteomes" id="UP001139410"/>
    </source>
</evidence>
<proteinExistence type="predicted"/>
<sequence>MTQPVPSQKTEQSELNRYGIITVPTKVYTWGGFRYTNARDALAAAKRGGDPSPGK</sequence>
<evidence type="ECO:0000313" key="1">
    <source>
        <dbReference type="EMBL" id="MCF2513979.1"/>
    </source>
</evidence>